<evidence type="ECO:0000256" key="2">
    <source>
        <dbReference type="ARBA" id="ARBA00037999"/>
    </source>
</evidence>
<dbReference type="RefSeq" id="WP_150477453.1">
    <property type="nucleotide sequence ID" value="NZ_CP023695.1"/>
</dbReference>
<dbReference type="Pfam" id="PF01041">
    <property type="entry name" value="DegT_DnrJ_EryC1"/>
    <property type="match status" value="1"/>
</dbReference>
<accession>A0A5J6HVS8</accession>
<dbReference type="AlphaFoldDB" id="A0A5J6HVS8"/>
<dbReference type="KEGG" id="salw:CP975_27510"/>
<dbReference type="InterPro" id="IPR015424">
    <property type="entry name" value="PyrdxlP-dep_Trfase"/>
</dbReference>
<evidence type="ECO:0000313" key="4">
    <source>
        <dbReference type="EMBL" id="QEV20795.1"/>
    </source>
</evidence>
<dbReference type="SUPFAM" id="SSF53383">
    <property type="entry name" value="PLP-dependent transferases"/>
    <property type="match status" value="1"/>
</dbReference>
<dbReference type="OrthoDB" id="9804264at2"/>
<dbReference type="PIRSF" id="PIRSF000390">
    <property type="entry name" value="PLP_StrS"/>
    <property type="match status" value="1"/>
</dbReference>
<dbReference type="InterPro" id="IPR015422">
    <property type="entry name" value="PyrdxlP-dep_Trfase_small"/>
</dbReference>
<dbReference type="PANTHER" id="PTHR30244:SF36">
    <property type="entry name" value="3-OXO-GLUCOSE-6-PHOSPHATE:GLUTAMATE AMINOTRANSFERASE"/>
    <property type="match status" value="1"/>
</dbReference>
<sequence length="372" mass="39549">MTKATTPTEERAMSVPLHGTAQRYALLADDIVEVVEEIAGGDEFILKSRVAAVETGLAARLGAAHAVACANTTGGLLLVLRALGIGPGDEVLVPAWAEWPVLSAVGSAGARPVLVDVEEDDGALNAALAENACSPATRAVLTIAAGRPLLDLAGRLGVPVIELLGTRSETRVSPVADNVTRVLALRPEGVLGGIGDAAVILTDDSRVSELCRTLRNHGQDLRTRFLYHHIGYNSRMDELCAAFLLRRLPELDPLHEEQASLAGRYADSLRPLQDVRIVSEGRSAAADGFLIRTARRDALQHHLAARSVETARPRPVALHRDPSVRQLAVITGEYPVAERLAAETLVLPLYPGLSMETVGRVADLVAEFGATR</sequence>
<dbReference type="Proteomes" id="UP000326553">
    <property type="component" value="Chromosome"/>
</dbReference>
<dbReference type="EMBL" id="CP023695">
    <property type="protein sequence ID" value="QEV20795.1"/>
    <property type="molecule type" value="Genomic_DNA"/>
</dbReference>
<dbReference type="InterPro" id="IPR015421">
    <property type="entry name" value="PyrdxlP-dep_Trfase_major"/>
</dbReference>
<name>A0A5J6HVS8_STRAD</name>
<protein>
    <recommendedName>
        <fullName evidence="6">DegT/DnrJ/EryC1/StrS family aminotransferase</fullName>
    </recommendedName>
</protein>
<keyword evidence="5" id="KW-1185">Reference proteome</keyword>
<organism evidence="4 5">
    <name type="scientific">Streptomyces alboniger</name>
    <dbReference type="NCBI Taxonomy" id="132473"/>
    <lineage>
        <taxon>Bacteria</taxon>
        <taxon>Bacillati</taxon>
        <taxon>Actinomycetota</taxon>
        <taxon>Actinomycetes</taxon>
        <taxon>Kitasatosporales</taxon>
        <taxon>Streptomycetaceae</taxon>
        <taxon>Streptomyces</taxon>
        <taxon>Streptomyces aurantiacus group</taxon>
    </lineage>
</organism>
<evidence type="ECO:0000313" key="5">
    <source>
        <dbReference type="Proteomes" id="UP000326553"/>
    </source>
</evidence>
<dbReference type="InterPro" id="IPR000653">
    <property type="entry name" value="DegT/StrS_aminotransferase"/>
</dbReference>
<evidence type="ECO:0000256" key="3">
    <source>
        <dbReference type="RuleBase" id="RU004508"/>
    </source>
</evidence>
<dbReference type="GO" id="GO:0008483">
    <property type="term" value="F:transaminase activity"/>
    <property type="evidence" value="ECO:0007669"/>
    <property type="project" value="TreeGrafter"/>
</dbReference>
<evidence type="ECO:0008006" key="6">
    <source>
        <dbReference type="Google" id="ProtNLM"/>
    </source>
</evidence>
<comment type="similarity">
    <text evidence="2 3">Belongs to the DegT/DnrJ/EryC1 family.</text>
</comment>
<proteinExistence type="inferred from homology"/>
<dbReference type="Gene3D" id="3.90.1150.10">
    <property type="entry name" value="Aspartate Aminotransferase, domain 1"/>
    <property type="match status" value="1"/>
</dbReference>
<dbReference type="PANTHER" id="PTHR30244">
    <property type="entry name" value="TRANSAMINASE"/>
    <property type="match status" value="1"/>
</dbReference>
<dbReference type="GO" id="GO:0030170">
    <property type="term" value="F:pyridoxal phosphate binding"/>
    <property type="evidence" value="ECO:0007669"/>
    <property type="project" value="TreeGrafter"/>
</dbReference>
<keyword evidence="1 3" id="KW-0663">Pyridoxal phosphate</keyword>
<dbReference type="Gene3D" id="3.40.640.10">
    <property type="entry name" value="Type I PLP-dependent aspartate aminotransferase-like (Major domain)"/>
    <property type="match status" value="1"/>
</dbReference>
<gene>
    <name evidence="4" type="ORF">CP975_27510</name>
</gene>
<evidence type="ECO:0000256" key="1">
    <source>
        <dbReference type="ARBA" id="ARBA00022898"/>
    </source>
</evidence>
<reference evidence="4 5" key="1">
    <citation type="submission" date="2017-09" db="EMBL/GenBank/DDBJ databases">
        <authorList>
            <person name="Lee N."/>
            <person name="Cho B.-K."/>
        </authorList>
    </citation>
    <scope>NUCLEOTIDE SEQUENCE [LARGE SCALE GENOMIC DNA]</scope>
    <source>
        <strain evidence="4 5">ATCC 12461</strain>
    </source>
</reference>
<dbReference type="GO" id="GO:0000271">
    <property type="term" value="P:polysaccharide biosynthetic process"/>
    <property type="evidence" value="ECO:0007669"/>
    <property type="project" value="TreeGrafter"/>
</dbReference>